<comment type="similarity">
    <text evidence="1">Belongs to the AB hydrolase superfamily. AB hydrolase 4 family.</text>
</comment>
<dbReference type="GO" id="GO:0047372">
    <property type="term" value="F:monoacylglycerol lipase activity"/>
    <property type="evidence" value="ECO:0007669"/>
    <property type="project" value="TreeGrafter"/>
</dbReference>
<gene>
    <name evidence="4" type="ORF">CERZMDRAFT_39310</name>
</gene>
<evidence type="ECO:0000313" key="4">
    <source>
        <dbReference type="EMBL" id="KAF2213521.1"/>
    </source>
</evidence>
<dbReference type="EMBL" id="ML992670">
    <property type="protein sequence ID" value="KAF2213521.1"/>
    <property type="molecule type" value="Genomic_DNA"/>
</dbReference>
<dbReference type="Pfam" id="PF00561">
    <property type="entry name" value="Abhydrolase_1"/>
    <property type="match status" value="1"/>
</dbReference>
<dbReference type="InterPro" id="IPR050960">
    <property type="entry name" value="AB_hydrolase_4_sf"/>
</dbReference>
<dbReference type="PANTHER" id="PTHR10794:SF63">
    <property type="entry name" value="ALPHA_BETA HYDROLASE 1, ISOFORM A"/>
    <property type="match status" value="1"/>
</dbReference>
<dbReference type="InterPro" id="IPR012020">
    <property type="entry name" value="ABHD4"/>
</dbReference>
<feature type="active site" description="Charge relay system" evidence="2">
    <location>
        <position position="336"/>
    </location>
</feature>
<dbReference type="Gene3D" id="3.40.50.1820">
    <property type="entry name" value="alpha/beta hydrolase"/>
    <property type="match status" value="1"/>
</dbReference>
<organism evidence="4 5">
    <name type="scientific">Cercospora zeae-maydis SCOH1-5</name>
    <dbReference type="NCBI Taxonomy" id="717836"/>
    <lineage>
        <taxon>Eukaryota</taxon>
        <taxon>Fungi</taxon>
        <taxon>Dikarya</taxon>
        <taxon>Ascomycota</taxon>
        <taxon>Pezizomycotina</taxon>
        <taxon>Dothideomycetes</taxon>
        <taxon>Dothideomycetidae</taxon>
        <taxon>Mycosphaerellales</taxon>
        <taxon>Mycosphaerellaceae</taxon>
        <taxon>Cercospora</taxon>
    </lineage>
</organism>
<dbReference type="OrthoDB" id="5954035at2759"/>
<name>A0A6A6FJG7_9PEZI</name>
<sequence>MHWFKKFWASRLSFYHSDHPISLTHRQDYAVTLPDLCKHLTPRYQPSLVLFNGHLQTIWTVLSRTSFVVRYKRQILEAESDLYPGTFAVDFVTHDDDDSKQIDPSLPPHTTYYRDQEAHAGSLDSKPMLIALHGVGGGSHEPYVKHVLAPLVASGWQACVLVSRGCGGTKLTSPLLYNARSTWDLKQTVTYLRRKFPNRPLYAVGFSIGANILVNYLGEEGENCGIRAAVVCSNPWNLEVVDIALRRSWMGLYIYSQAMASGVKQIVKRHAAMLSRNSAITAAAVEKIQYFFDFDKAVQLPMWGYPTTRTYYRDASSVDAVLAVRVPLFALNAEDDPIAHYDALPLEEFQNNPYTVLCTTSSGGHLGWYEAEEQRWFTKPVRTLLSRRS</sequence>
<feature type="domain" description="AB hydrolase-1" evidence="3">
    <location>
        <begin position="127"/>
        <end position="347"/>
    </location>
</feature>
<feature type="active site" description="Charge relay system" evidence="2">
    <location>
        <position position="207"/>
    </location>
</feature>
<dbReference type="GO" id="GO:0008126">
    <property type="term" value="F:acetylesterase activity"/>
    <property type="evidence" value="ECO:0007669"/>
    <property type="project" value="TreeGrafter"/>
</dbReference>
<dbReference type="PANTHER" id="PTHR10794">
    <property type="entry name" value="ABHYDROLASE DOMAIN-CONTAINING PROTEIN"/>
    <property type="match status" value="1"/>
</dbReference>
<dbReference type="GO" id="GO:0051793">
    <property type="term" value="P:medium-chain fatty acid catabolic process"/>
    <property type="evidence" value="ECO:0007669"/>
    <property type="project" value="TreeGrafter"/>
</dbReference>
<dbReference type="InterPro" id="IPR000073">
    <property type="entry name" value="AB_hydrolase_1"/>
</dbReference>
<dbReference type="PIRSF" id="PIRSF005211">
    <property type="entry name" value="Ab_hydro_YheT"/>
    <property type="match status" value="1"/>
</dbReference>
<evidence type="ECO:0000256" key="2">
    <source>
        <dbReference type="PIRSR" id="PIRSR005211-1"/>
    </source>
</evidence>
<dbReference type="SUPFAM" id="SSF53474">
    <property type="entry name" value="alpha/beta-Hydrolases"/>
    <property type="match status" value="1"/>
</dbReference>
<dbReference type="AlphaFoldDB" id="A0A6A6FJG7"/>
<dbReference type="InterPro" id="IPR029058">
    <property type="entry name" value="AB_hydrolase_fold"/>
</dbReference>
<accession>A0A6A6FJG7</accession>
<keyword evidence="5" id="KW-1185">Reference proteome</keyword>
<dbReference type="Proteomes" id="UP000799539">
    <property type="component" value="Unassembled WGS sequence"/>
</dbReference>
<dbReference type="GO" id="GO:0051792">
    <property type="term" value="P:medium-chain fatty acid biosynthetic process"/>
    <property type="evidence" value="ECO:0007669"/>
    <property type="project" value="TreeGrafter"/>
</dbReference>
<evidence type="ECO:0000313" key="5">
    <source>
        <dbReference type="Proteomes" id="UP000799539"/>
    </source>
</evidence>
<evidence type="ECO:0000256" key="1">
    <source>
        <dbReference type="ARBA" id="ARBA00010884"/>
    </source>
</evidence>
<protein>
    <recommendedName>
        <fullName evidence="3">AB hydrolase-1 domain-containing protein</fullName>
    </recommendedName>
</protein>
<proteinExistence type="inferred from homology"/>
<evidence type="ECO:0000259" key="3">
    <source>
        <dbReference type="Pfam" id="PF00561"/>
    </source>
</evidence>
<reference evidence="4" key="1">
    <citation type="journal article" date="2020" name="Stud. Mycol.">
        <title>101 Dothideomycetes genomes: a test case for predicting lifestyles and emergence of pathogens.</title>
        <authorList>
            <person name="Haridas S."/>
            <person name="Albert R."/>
            <person name="Binder M."/>
            <person name="Bloem J."/>
            <person name="Labutti K."/>
            <person name="Salamov A."/>
            <person name="Andreopoulos B."/>
            <person name="Baker S."/>
            <person name="Barry K."/>
            <person name="Bills G."/>
            <person name="Bluhm B."/>
            <person name="Cannon C."/>
            <person name="Castanera R."/>
            <person name="Culley D."/>
            <person name="Daum C."/>
            <person name="Ezra D."/>
            <person name="Gonzalez J."/>
            <person name="Henrissat B."/>
            <person name="Kuo A."/>
            <person name="Liang C."/>
            <person name="Lipzen A."/>
            <person name="Lutzoni F."/>
            <person name="Magnuson J."/>
            <person name="Mondo S."/>
            <person name="Nolan M."/>
            <person name="Ohm R."/>
            <person name="Pangilinan J."/>
            <person name="Park H.-J."/>
            <person name="Ramirez L."/>
            <person name="Alfaro M."/>
            <person name="Sun H."/>
            <person name="Tritt A."/>
            <person name="Yoshinaga Y."/>
            <person name="Zwiers L.-H."/>
            <person name="Turgeon B."/>
            <person name="Goodwin S."/>
            <person name="Spatafora J."/>
            <person name="Crous P."/>
            <person name="Grigoriev I."/>
        </authorList>
    </citation>
    <scope>NUCLEOTIDE SEQUENCE</scope>
    <source>
        <strain evidence="4">SCOH1-5</strain>
    </source>
</reference>
<feature type="active site" description="Charge relay system" evidence="2">
    <location>
        <position position="365"/>
    </location>
</feature>